<dbReference type="KEGG" id="ccin:107265782"/>
<keyword evidence="2" id="KW-0131">Cell cycle</keyword>
<dbReference type="Pfam" id="PF11357">
    <property type="entry name" value="Spy1"/>
    <property type="match status" value="1"/>
</dbReference>
<proteinExistence type="inferred from homology"/>
<dbReference type="GeneID" id="107265782"/>
<dbReference type="PANTHER" id="PTHR31545:SF5">
    <property type="entry name" value="SPEEDY PROTEIN A"/>
    <property type="match status" value="1"/>
</dbReference>
<name>A0AAJ7BQF2_CEPCN</name>
<sequence length="250" mass="29424">MGNSMEQRIIPSEHQSCRHRMICIKQWNIDYFFKLIDQDLEDFFVTDPCCKLADNYLIAMVFTYFLRASLYPEEYTTFNFFVALYLAHDMEEDEDNVKPELQAWARAAHYQNISLNSLLQHRDNLFRRMEHRGAVSRLCCDIVMRSLKPEHKVWHRQRHSNHSGAASDFNRKRDTCPKCTRNRFSQSSTSSSECSPEAVHIMKPRRTILNNGAVKKIRTESYDSMRKKMGKVKISFTVKEIQEASRGESH</sequence>
<dbReference type="PANTHER" id="PTHR31545">
    <property type="entry name" value="SEEDY PROTEIN A/C FAMILY MEMBER"/>
    <property type="match status" value="1"/>
</dbReference>
<organism evidence="4 5">
    <name type="scientific">Cephus cinctus</name>
    <name type="common">Wheat stem sawfly</name>
    <dbReference type="NCBI Taxonomy" id="211228"/>
    <lineage>
        <taxon>Eukaryota</taxon>
        <taxon>Metazoa</taxon>
        <taxon>Ecdysozoa</taxon>
        <taxon>Arthropoda</taxon>
        <taxon>Hexapoda</taxon>
        <taxon>Insecta</taxon>
        <taxon>Pterygota</taxon>
        <taxon>Neoptera</taxon>
        <taxon>Endopterygota</taxon>
        <taxon>Hymenoptera</taxon>
        <taxon>Cephoidea</taxon>
        <taxon>Cephidae</taxon>
        <taxon>Cephus</taxon>
    </lineage>
</organism>
<reference evidence="5" key="1">
    <citation type="submission" date="2025-08" db="UniProtKB">
        <authorList>
            <consortium name="RefSeq"/>
        </authorList>
    </citation>
    <scope>IDENTIFICATION</scope>
</reference>
<dbReference type="InterPro" id="IPR052316">
    <property type="entry name" value="Speedy-Ringo_regulator"/>
</dbReference>
<feature type="compositionally biased region" description="Low complexity" evidence="3">
    <location>
        <begin position="185"/>
        <end position="195"/>
    </location>
</feature>
<accession>A0AAJ7BQF2</accession>
<comment type="similarity">
    <text evidence="1">Belongs to the Speedy/Ringo family.</text>
</comment>
<dbReference type="AlphaFoldDB" id="A0AAJ7BQF2"/>
<evidence type="ECO:0000256" key="2">
    <source>
        <dbReference type="ARBA" id="ARBA00023306"/>
    </source>
</evidence>
<dbReference type="Proteomes" id="UP000694920">
    <property type="component" value="Unplaced"/>
</dbReference>
<feature type="region of interest" description="Disordered" evidence="3">
    <location>
        <begin position="177"/>
        <end position="198"/>
    </location>
</feature>
<dbReference type="RefSeq" id="XP_015591063.1">
    <property type="nucleotide sequence ID" value="XM_015735577.2"/>
</dbReference>
<evidence type="ECO:0000256" key="3">
    <source>
        <dbReference type="SAM" id="MobiDB-lite"/>
    </source>
</evidence>
<dbReference type="GO" id="GO:0019901">
    <property type="term" value="F:protein kinase binding"/>
    <property type="evidence" value="ECO:0007669"/>
    <property type="project" value="InterPro"/>
</dbReference>
<protein>
    <submittedName>
        <fullName evidence="5">Speedy protein A</fullName>
    </submittedName>
</protein>
<dbReference type="InterPro" id="IPR020984">
    <property type="entry name" value="Speedy"/>
</dbReference>
<gene>
    <name evidence="5" type="primary">LOC107265782</name>
</gene>
<evidence type="ECO:0000256" key="1">
    <source>
        <dbReference type="ARBA" id="ARBA00010932"/>
    </source>
</evidence>
<evidence type="ECO:0000313" key="4">
    <source>
        <dbReference type="Proteomes" id="UP000694920"/>
    </source>
</evidence>
<keyword evidence="4" id="KW-1185">Reference proteome</keyword>
<evidence type="ECO:0000313" key="5">
    <source>
        <dbReference type="RefSeq" id="XP_015591063.1"/>
    </source>
</evidence>